<evidence type="ECO:0000256" key="2">
    <source>
        <dbReference type="PIRSR" id="PIRSR600888-3"/>
    </source>
</evidence>
<dbReference type="Gene3D" id="2.60.120.10">
    <property type="entry name" value="Jelly Rolls"/>
    <property type="match status" value="1"/>
</dbReference>
<organism evidence="3 4">
    <name type="scientific">Candidatus Kaiserbacteria bacterium RIFCSPHIGHO2_02_FULL_49_34</name>
    <dbReference type="NCBI Taxonomy" id="1798491"/>
    <lineage>
        <taxon>Bacteria</taxon>
        <taxon>Candidatus Kaiseribacteriota</taxon>
    </lineage>
</organism>
<dbReference type="EMBL" id="MFLE01000025">
    <property type="protein sequence ID" value="OGG61128.1"/>
    <property type="molecule type" value="Genomic_DNA"/>
</dbReference>
<dbReference type="AlphaFoldDB" id="A0A1F6DI88"/>
<dbReference type="Pfam" id="PF00908">
    <property type="entry name" value="dTDP_sugar_isom"/>
    <property type="match status" value="1"/>
</dbReference>
<gene>
    <name evidence="3" type="ORF">A3C87_03180</name>
</gene>
<feature type="site" description="Participates in a stacking interaction with the thymidine ring of dTDP-4-oxo-6-deoxyglucose" evidence="2">
    <location>
        <position position="137"/>
    </location>
</feature>
<name>A0A1F6DI88_9BACT</name>
<dbReference type="InterPro" id="IPR011051">
    <property type="entry name" value="RmlC_Cupin_sf"/>
</dbReference>
<protein>
    <recommendedName>
        <fullName evidence="5">dTDP-4-dehydrorhamnose 3,5-epimerase</fullName>
    </recommendedName>
</protein>
<dbReference type="STRING" id="1798491.A3C87_03180"/>
<accession>A0A1F6DI88</accession>
<dbReference type="GO" id="GO:0000271">
    <property type="term" value="P:polysaccharide biosynthetic process"/>
    <property type="evidence" value="ECO:0007669"/>
    <property type="project" value="TreeGrafter"/>
</dbReference>
<dbReference type="Proteomes" id="UP000176511">
    <property type="component" value="Unassembled WGS sequence"/>
</dbReference>
<evidence type="ECO:0000313" key="3">
    <source>
        <dbReference type="EMBL" id="OGG61128.1"/>
    </source>
</evidence>
<sequence length="182" mass="20179">MHITTLDIPGLFLITPTPRADVRGVFQKTFDAALFATHGMNTDLHEVFETESHKEVIRGMHFQMPPHACAKYVSVKHGSILDVVLDIRMNSPTFGKHLSIQLSAENQSTLYIPEGFAHGFKALTELAHTSYLQTAGFNAACDAGIHFDSFGMDWGVDNPIMSERDKALPAFTSFISPFSHQE</sequence>
<evidence type="ECO:0008006" key="5">
    <source>
        <dbReference type="Google" id="ProtNLM"/>
    </source>
</evidence>
<reference evidence="3 4" key="1">
    <citation type="journal article" date="2016" name="Nat. Commun.">
        <title>Thousands of microbial genomes shed light on interconnected biogeochemical processes in an aquifer system.</title>
        <authorList>
            <person name="Anantharaman K."/>
            <person name="Brown C.T."/>
            <person name="Hug L.A."/>
            <person name="Sharon I."/>
            <person name="Castelle C.J."/>
            <person name="Probst A.J."/>
            <person name="Thomas B.C."/>
            <person name="Singh A."/>
            <person name="Wilkins M.J."/>
            <person name="Karaoz U."/>
            <person name="Brodie E.L."/>
            <person name="Williams K.H."/>
            <person name="Hubbard S.S."/>
            <person name="Banfield J.F."/>
        </authorList>
    </citation>
    <scope>NUCLEOTIDE SEQUENCE [LARGE SCALE GENOMIC DNA]</scope>
</reference>
<dbReference type="PANTHER" id="PTHR21047">
    <property type="entry name" value="DTDP-6-DEOXY-D-GLUCOSE-3,5 EPIMERASE"/>
    <property type="match status" value="1"/>
</dbReference>
<feature type="active site" description="Proton donor" evidence="1">
    <location>
        <position position="131"/>
    </location>
</feature>
<dbReference type="GO" id="GO:0008830">
    <property type="term" value="F:dTDP-4-dehydrorhamnose 3,5-epimerase activity"/>
    <property type="evidence" value="ECO:0007669"/>
    <property type="project" value="InterPro"/>
</dbReference>
<dbReference type="SUPFAM" id="SSF51182">
    <property type="entry name" value="RmlC-like cupins"/>
    <property type="match status" value="1"/>
</dbReference>
<feature type="active site" description="Proton acceptor" evidence="1">
    <location>
        <position position="61"/>
    </location>
</feature>
<dbReference type="GO" id="GO:0005829">
    <property type="term" value="C:cytosol"/>
    <property type="evidence" value="ECO:0007669"/>
    <property type="project" value="TreeGrafter"/>
</dbReference>
<evidence type="ECO:0000313" key="4">
    <source>
        <dbReference type="Proteomes" id="UP000176511"/>
    </source>
</evidence>
<dbReference type="InterPro" id="IPR000888">
    <property type="entry name" value="RmlC-like"/>
</dbReference>
<dbReference type="GO" id="GO:0019305">
    <property type="term" value="P:dTDP-rhamnose biosynthetic process"/>
    <property type="evidence" value="ECO:0007669"/>
    <property type="project" value="TreeGrafter"/>
</dbReference>
<dbReference type="InterPro" id="IPR014710">
    <property type="entry name" value="RmlC-like_jellyroll"/>
</dbReference>
<comment type="caution">
    <text evidence="3">The sequence shown here is derived from an EMBL/GenBank/DDBJ whole genome shotgun (WGS) entry which is preliminary data.</text>
</comment>
<dbReference type="PANTHER" id="PTHR21047:SF2">
    <property type="entry name" value="THYMIDINE DIPHOSPHO-4-KETO-RHAMNOSE 3,5-EPIMERASE"/>
    <property type="match status" value="1"/>
</dbReference>
<proteinExistence type="predicted"/>
<dbReference type="CDD" id="cd00438">
    <property type="entry name" value="cupin_RmlC"/>
    <property type="match status" value="1"/>
</dbReference>
<evidence type="ECO:0000256" key="1">
    <source>
        <dbReference type="PIRSR" id="PIRSR600888-1"/>
    </source>
</evidence>